<keyword evidence="1 3" id="KW-0853">WD repeat</keyword>
<protein>
    <submittedName>
        <fullName evidence="4">Superkiller</fullName>
    </submittedName>
</protein>
<evidence type="ECO:0000256" key="1">
    <source>
        <dbReference type="ARBA" id="ARBA00022574"/>
    </source>
</evidence>
<dbReference type="InterPro" id="IPR036322">
    <property type="entry name" value="WD40_repeat_dom_sf"/>
</dbReference>
<reference evidence="4" key="1">
    <citation type="submission" date="2021-03" db="EMBL/GenBank/DDBJ databases">
        <authorList>
            <person name="Tagirdzhanova G."/>
        </authorList>
    </citation>
    <scope>NUCLEOTIDE SEQUENCE</scope>
</reference>
<dbReference type="InterPro" id="IPR015943">
    <property type="entry name" value="WD40/YVTN_repeat-like_dom_sf"/>
</dbReference>
<dbReference type="Gene3D" id="2.130.10.10">
    <property type="entry name" value="YVTN repeat-like/Quinoprotein amine dehydrogenase"/>
    <property type="match status" value="1"/>
</dbReference>
<evidence type="ECO:0000313" key="4">
    <source>
        <dbReference type="EMBL" id="CAF9914208.1"/>
    </source>
</evidence>
<evidence type="ECO:0000256" key="2">
    <source>
        <dbReference type="ARBA" id="ARBA00022737"/>
    </source>
</evidence>
<dbReference type="InterPro" id="IPR051510">
    <property type="entry name" value="SKI8"/>
</dbReference>
<dbReference type="OrthoDB" id="10251741at2759"/>
<proteinExistence type="predicted"/>
<dbReference type="InterPro" id="IPR001680">
    <property type="entry name" value="WD40_rpt"/>
</dbReference>
<keyword evidence="5" id="KW-1185">Reference proteome</keyword>
<keyword evidence="2" id="KW-0677">Repeat</keyword>
<dbReference type="AlphaFoldDB" id="A0A8H3EYI8"/>
<evidence type="ECO:0000256" key="3">
    <source>
        <dbReference type="PROSITE-ProRule" id="PRU00221"/>
    </source>
</evidence>
<dbReference type="SUPFAM" id="SSF50978">
    <property type="entry name" value="WD40 repeat-like"/>
    <property type="match status" value="1"/>
</dbReference>
<dbReference type="Proteomes" id="UP000664534">
    <property type="component" value="Unassembled WGS sequence"/>
</dbReference>
<dbReference type="Pfam" id="PF00400">
    <property type="entry name" value="WD40"/>
    <property type="match status" value="3"/>
</dbReference>
<organism evidence="4 5">
    <name type="scientific">Imshaugia aleurites</name>
    <dbReference type="NCBI Taxonomy" id="172621"/>
    <lineage>
        <taxon>Eukaryota</taxon>
        <taxon>Fungi</taxon>
        <taxon>Dikarya</taxon>
        <taxon>Ascomycota</taxon>
        <taxon>Pezizomycotina</taxon>
        <taxon>Lecanoromycetes</taxon>
        <taxon>OSLEUM clade</taxon>
        <taxon>Lecanoromycetidae</taxon>
        <taxon>Lecanorales</taxon>
        <taxon>Lecanorineae</taxon>
        <taxon>Parmeliaceae</taxon>
        <taxon>Imshaugia</taxon>
    </lineage>
</organism>
<sequence length="286" mass="30770">MSKQYLTTYTIDHAHPTDIFSLSATASQILSSSGSSSIQVHSTNQSDFPLFQTLDNAHKLGCHHTATSRDGHVAASVGFGGEVKIWAAGDDGRWAERNRIVDGNKAGEIWSMALSEDGHYLAATSFDGRINIWDNLANGAKIREFETKGSFGMSIDLACRYPNGLVNPVRAVAFSPKGTLLAAAGDSRVIALYDVSSGDQVATLTGHGAWIFSLDWSDTGEFLLSGAFDGKVKVWSIEQRTCVATHTETEKTIWSVKWLPKTGKNEGFAAAGANRSISFYREATGG</sequence>
<dbReference type="PROSITE" id="PS50294">
    <property type="entry name" value="WD_REPEATS_REGION"/>
    <property type="match status" value="1"/>
</dbReference>
<feature type="repeat" description="WD" evidence="3">
    <location>
        <begin position="162"/>
        <end position="203"/>
    </location>
</feature>
<feature type="repeat" description="WD" evidence="3">
    <location>
        <begin position="109"/>
        <end position="134"/>
    </location>
</feature>
<evidence type="ECO:0000313" key="5">
    <source>
        <dbReference type="Proteomes" id="UP000664534"/>
    </source>
</evidence>
<dbReference type="PROSITE" id="PS50082">
    <property type="entry name" value="WD_REPEATS_2"/>
    <property type="match status" value="3"/>
</dbReference>
<comment type="caution">
    <text evidence="4">The sequence shown here is derived from an EMBL/GenBank/DDBJ whole genome shotgun (WGS) entry which is preliminary data.</text>
</comment>
<accession>A0A8H3EYI8</accession>
<dbReference type="PANTHER" id="PTHR44090:SF1">
    <property type="entry name" value="SUPERKILLER COMPLEX PROTEIN 8"/>
    <property type="match status" value="1"/>
</dbReference>
<name>A0A8H3EYI8_9LECA</name>
<dbReference type="GO" id="GO:0005634">
    <property type="term" value="C:nucleus"/>
    <property type="evidence" value="ECO:0007669"/>
    <property type="project" value="TreeGrafter"/>
</dbReference>
<dbReference type="PANTHER" id="PTHR44090">
    <property type="entry name" value="WD REPEAT-CONTAINING PROTEIN 61"/>
    <property type="match status" value="1"/>
</dbReference>
<dbReference type="EMBL" id="CAJPDT010000013">
    <property type="protein sequence ID" value="CAF9914208.1"/>
    <property type="molecule type" value="Genomic_DNA"/>
</dbReference>
<dbReference type="GO" id="GO:0032991">
    <property type="term" value="C:protein-containing complex"/>
    <property type="evidence" value="ECO:0007669"/>
    <property type="project" value="UniProtKB-ARBA"/>
</dbReference>
<dbReference type="SMART" id="SM00320">
    <property type="entry name" value="WD40"/>
    <property type="match status" value="6"/>
</dbReference>
<gene>
    <name evidence="4" type="primary">SKI8</name>
    <name evidence="4" type="ORF">IMSHALPRED_001851</name>
</gene>
<feature type="repeat" description="WD" evidence="3">
    <location>
        <begin position="204"/>
        <end position="245"/>
    </location>
</feature>